<feature type="compositionally biased region" description="Acidic residues" evidence="1">
    <location>
        <begin position="489"/>
        <end position="499"/>
    </location>
</feature>
<accession>S8ABT4</accession>
<dbReference type="HOGENOM" id="CLU_465411_0_0_1"/>
<comment type="caution">
    <text evidence="2">The sequence shown here is derived from an EMBL/GenBank/DDBJ whole genome shotgun (WGS) entry which is preliminary data.</text>
</comment>
<feature type="compositionally biased region" description="Polar residues" evidence="1">
    <location>
        <begin position="40"/>
        <end position="59"/>
    </location>
</feature>
<evidence type="ECO:0000256" key="1">
    <source>
        <dbReference type="SAM" id="MobiDB-lite"/>
    </source>
</evidence>
<dbReference type="Proteomes" id="UP000015100">
    <property type="component" value="Unassembled WGS sequence"/>
</dbReference>
<reference evidence="2 3" key="1">
    <citation type="journal article" date="2013" name="PLoS Genet.">
        <title>Genomic mechanisms accounting for the adaptation to parasitism in nematode-trapping fungi.</title>
        <authorList>
            <person name="Meerupati T."/>
            <person name="Andersson K.M."/>
            <person name="Friman E."/>
            <person name="Kumar D."/>
            <person name="Tunlid A."/>
            <person name="Ahren D."/>
        </authorList>
    </citation>
    <scope>NUCLEOTIDE SEQUENCE [LARGE SCALE GENOMIC DNA]</scope>
    <source>
        <strain evidence="2 3">CBS 200.50</strain>
    </source>
</reference>
<evidence type="ECO:0000313" key="3">
    <source>
        <dbReference type="Proteomes" id="UP000015100"/>
    </source>
</evidence>
<proteinExistence type="predicted"/>
<gene>
    <name evidence="2" type="ORF">H072_5834</name>
</gene>
<feature type="region of interest" description="Disordered" evidence="1">
    <location>
        <begin position="417"/>
        <end position="437"/>
    </location>
</feature>
<dbReference type="AlphaFoldDB" id="S8ABT4"/>
<dbReference type="OrthoDB" id="5342538at2759"/>
<feature type="region of interest" description="Disordered" evidence="1">
    <location>
        <begin position="18"/>
        <end position="112"/>
    </location>
</feature>
<name>S8ABT4_DACHA</name>
<feature type="compositionally biased region" description="Basic and acidic residues" evidence="1">
    <location>
        <begin position="86"/>
        <end position="112"/>
    </location>
</feature>
<reference evidence="3" key="2">
    <citation type="submission" date="2013-04" db="EMBL/GenBank/DDBJ databases">
        <title>Genomic mechanisms accounting for the adaptation to parasitism in nematode-trapping fungi.</title>
        <authorList>
            <person name="Ahren D.G."/>
        </authorList>
    </citation>
    <scope>NUCLEOTIDE SEQUENCE [LARGE SCALE GENOMIC DNA]</scope>
    <source>
        <strain evidence="3">CBS 200.50</strain>
    </source>
</reference>
<sequence>MRLCPRSLSTLNKRYQSTVDDGLKQGTVASVETPFPVESQPPTFNPSVSNDAPLTTAATDANAGDKDAVAKSAKPNRKPRKRSNKKKESKEAKESKEPATDKSAPKTKQYKVENKRALRPIFRSWPTQMGSSTSWLREYIEDSGVEPTLEHWRLLSKKSNVYRIPLSRQEFDDIISNVDISGVPNWTTKQLQTKRINLAKLKELGVVDRKPYVLKIKGNAAPNLWSSSQDSTLTLNETHSEDDLSYEAFFEALLAQSPAAIIRMIRTPYLKKLQLDYLHNLIILGVENGDLGVNPTGSLFIAQQHFEKKLKSIGISNLWIQHYTSIPKTKEILFHPPDKNNPVVEIAEVQMDGELMALERKKSALNPAKDAQEDTIVIPDSLPNEEASQVDTAHIKVDKLVELKDSVDTPLDHYISEVNESESVESVSTNDSDASFYGEIPQQTLGQSAEMQTEPITDPLELSSVESAGISDPQPTAEPSDFMETTESITEETITEEPSLDTKEAENLEPALTEATKPPTYTPSLTPVPAAPSSIPQVAIDDGYEYLRQSMMAGQQADSTKNKDEVSGDEDEVEEDLISSRPRRPF</sequence>
<evidence type="ECO:0000313" key="2">
    <source>
        <dbReference type="EMBL" id="EPS40354.1"/>
    </source>
</evidence>
<organism evidence="2 3">
    <name type="scientific">Dactylellina haptotyla (strain CBS 200.50)</name>
    <name type="common">Nematode-trapping fungus</name>
    <name type="synonym">Monacrosporium haptotylum</name>
    <dbReference type="NCBI Taxonomy" id="1284197"/>
    <lineage>
        <taxon>Eukaryota</taxon>
        <taxon>Fungi</taxon>
        <taxon>Dikarya</taxon>
        <taxon>Ascomycota</taxon>
        <taxon>Pezizomycotina</taxon>
        <taxon>Orbiliomycetes</taxon>
        <taxon>Orbiliales</taxon>
        <taxon>Orbiliaceae</taxon>
        <taxon>Dactylellina</taxon>
    </lineage>
</organism>
<feature type="region of interest" description="Disordered" evidence="1">
    <location>
        <begin position="466"/>
        <end position="586"/>
    </location>
</feature>
<keyword evidence="3" id="KW-1185">Reference proteome</keyword>
<feature type="compositionally biased region" description="Basic residues" evidence="1">
    <location>
        <begin position="74"/>
        <end position="85"/>
    </location>
</feature>
<protein>
    <submittedName>
        <fullName evidence="2">Uncharacterized protein</fullName>
    </submittedName>
</protein>
<dbReference type="EMBL" id="AQGS01000406">
    <property type="protein sequence ID" value="EPS40354.1"/>
    <property type="molecule type" value="Genomic_DNA"/>
</dbReference>
<feature type="compositionally biased region" description="Acidic residues" evidence="1">
    <location>
        <begin position="567"/>
        <end position="577"/>
    </location>
</feature>